<evidence type="ECO:0000313" key="1">
    <source>
        <dbReference type="EMBL" id="PXF47979.1"/>
    </source>
</evidence>
<sequence>MISVSSDGEPVPVLLADGELRGVELNSRTAVVDALDIGNLLALGLWMIAPDEIDGLAEDAKGIPDKDKLVLGASDTISVTSEGATKSPELAEGDGVGRSRYQQHHCSGCTADLEGLIDIRSDALTLGVPETLPMLTTTLVDAPTETLTLAVEEIVSNHADEAEGLGDAPMLGVLDVNTEWFGESKDKGKKKS</sequence>
<evidence type="ECO:0000313" key="2">
    <source>
        <dbReference type="Proteomes" id="UP000247409"/>
    </source>
</evidence>
<dbReference type="EMBL" id="NBIV01000017">
    <property type="protein sequence ID" value="PXF47979.1"/>
    <property type="molecule type" value="Genomic_DNA"/>
</dbReference>
<dbReference type="AlphaFoldDB" id="A0A2V3J0V5"/>
<comment type="caution">
    <text evidence="1">The sequence shown here is derived from an EMBL/GenBank/DDBJ whole genome shotgun (WGS) entry which is preliminary data.</text>
</comment>
<keyword evidence="2" id="KW-1185">Reference proteome</keyword>
<accession>A0A2V3J0V5</accession>
<name>A0A2V3J0V5_9FLOR</name>
<dbReference type="Proteomes" id="UP000247409">
    <property type="component" value="Unassembled WGS sequence"/>
</dbReference>
<organism evidence="1 2">
    <name type="scientific">Gracilariopsis chorda</name>
    <dbReference type="NCBI Taxonomy" id="448386"/>
    <lineage>
        <taxon>Eukaryota</taxon>
        <taxon>Rhodophyta</taxon>
        <taxon>Florideophyceae</taxon>
        <taxon>Rhodymeniophycidae</taxon>
        <taxon>Gracilariales</taxon>
        <taxon>Gracilariaceae</taxon>
        <taxon>Gracilariopsis</taxon>
    </lineage>
</organism>
<protein>
    <submittedName>
        <fullName evidence="1">Uncharacterized protein</fullName>
    </submittedName>
</protein>
<gene>
    <name evidence="1" type="ORF">BWQ96_02170</name>
</gene>
<proteinExistence type="predicted"/>
<reference evidence="1 2" key="1">
    <citation type="journal article" date="2018" name="Mol. Biol. Evol.">
        <title>Analysis of the draft genome of the red seaweed Gracilariopsis chorda provides insights into genome size evolution in Rhodophyta.</title>
        <authorList>
            <person name="Lee J."/>
            <person name="Yang E.C."/>
            <person name="Graf L."/>
            <person name="Yang J.H."/>
            <person name="Qiu H."/>
            <person name="Zel Zion U."/>
            <person name="Chan C.X."/>
            <person name="Stephens T.G."/>
            <person name="Weber A.P.M."/>
            <person name="Boo G.H."/>
            <person name="Boo S.M."/>
            <person name="Kim K.M."/>
            <person name="Shin Y."/>
            <person name="Jung M."/>
            <person name="Lee S.J."/>
            <person name="Yim H.S."/>
            <person name="Lee J.H."/>
            <person name="Bhattacharya D."/>
            <person name="Yoon H.S."/>
        </authorList>
    </citation>
    <scope>NUCLEOTIDE SEQUENCE [LARGE SCALE GENOMIC DNA]</scope>
    <source>
        <strain evidence="1 2">SKKU-2015</strain>
        <tissue evidence="1">Whole body</tissue>
    </source>
</reference>
<dbReference type="OrthoDB" id="10548at2759"/>